<gene>
    <name evidence="2" type="ORF">ABIC55_001877</name>
</gene>
<dbReference type="EMBL" id="JBEPME010000002">
    <property type="protein sequence ID" value="MET3656790.1"/>
    <property type="molecule type" value="Genomic_DNA"/>
</dbReference>
<evidence type="ECO:0000313" key="3">
    <source>
        <dbReference type="Proteomes" id="UP001549104"/>
    </source>
</evidence>
<accession>A0ABV2K6S8</accession>
<keyword evidence="3" id="KW-1185">Reference proteome</keyword>
<name>A0ABV2K6S8_SPOPS</name>
<organism evidence="2 3">
    <name type="scientific">Sporosarcina psychrophila</name>
    <name type="common">Bacillus psychrophilus</name>
    <dbReference type="NCBI Taxonomy" id="1476"/>
    <lineage>
        <taxon>Bacteria</taxon>
        <taxon>Bacillati</taxon>
        <taxon>Bacillota</taxon>
        <taxon>Bacilli</taxon>
        <taxon>Bacillales</taxon>
        <taxon>Caryophanaceae</taxon>
        <taxon>Sporosarcina</taxon>
    </lineage>
</organism>
<feature type="region of interest" description="Disordered" evidence="1">
    <location>
        <begin position="18"/>
        <end position="45"/>
    </location>
</feature>
<sequence length="45" mass="5368">MIDVVNLQAIIEEHRRQIKPRRMTSGEKRVLSLQKEDRRLNGQKP</sequence>
<evidence type="ECO:0000313" key="2">
    <source>
        <dbReference type="EMBL" id="MET3656790.1"/>
    </source>
</evidence>
<reference evidence="2 3" key="1">
    <citation type="submission" date="2024-06" db="EMBL/GenBank/DDBJ databases">
        <title>Sorghum-associated microbial communities from plants grown in Nebraska, USA.</title>
        <authorList>
            <person name="Schachtman D."/>
        </authorList>
    </citation>
    <scope>NUCLEOTIDE SEQUENCE [LARGE SCALE GENOMIC DNA]</scope>
    <source>
        <strain evidence="2 3">1288</strain>
    </source>
</reference>
<dbReference type="Proteomes" id="UP001549104">
    <property type="component" value="Unassembled WGS sequence"/>
</dbReference>
<comment type="caution">
    <text evidence="2">The sequence shown here is derived from an EMBL/GenBank/DDBJ whole genome shotgun (WGS) entry which is preliminary data.</text>
</comment>
<feature type="compositionally biased region" description="Basic and acidic residues" evidence="1">
    <location>
        <begin position="24"/>
        <end position="45"/>
    </location>
</feature>
<protein>
    <submittedName>
        <fullName evidence="2">Uncharacterized protein</fullName>
    </submittedName>
</protein>
<evidence type="ECO:0000256" key="1">
    <source>
        <dbReference type="SAM" id="MobiDB-lite"/>
    </source>
</evidence>
<proteinExistence type="predicted"/>